<evidence type="ECO:0000256" key="5">
    <source>
        <dbReference type="RuleBase" id="RU363041"/>
    </source>
</evidence>
<keyword evidence="3 5" id="KW-1133">Transmembrane helix</keyword>
<accession>A0A291IR52</accession>
<feature type="transmembrane region" description="Helical" evidence="5">
    <location>
        <begin position="424"/>
        <end position="442"/>
    </location>
</feature>
<dbReference type="PANTHER" id="PTHR43483:SF3">
    <property type="entry name" value="MEMBRANE TRANSPORTER PROTEIN HI_0806-RELATED"/>
    <property type="match status" value="1"/>
</dbReference>
<evidence type="ECO:0000256" key="3">
    <source>
        <dbReference type="ARBA" id="ARBA00022989"/>
    </source>
</evidence>
<organism evidence="7 8">
    <name type="scientific">Mesoplasma lactucae ATCC 49193</name>
    <dbReference type="NCBI Taxonomy" id="81460"/>
    <lineage>
        <taxon>Bacteria</taxon>
        <taxon>Bacillati</taxon>
        <taxon>Mycoplasmatota</taxon>
        <taxon>Mollicutes</taxon>
        <taxon>Entomoplasmatales</taxon>
        <taxon>Entomoplasmataceae</taxon>
        <taxon>Mesoplasma</taxon>
    </lineage>
</organism>
<feature type="transmembrane region" description="Helical" evidence="5">
    <location>
        <begin position="355"/>
        <end position="379"/>
    </location>
</feature>
<feature type="compositionally biased region" description="Basic residues" evidence="6">
    <location>
        <begin position="635"/>
        <end position="648"/>
    </location>
</feature>
<evidence type="ECO:0000256" key="1">
    <source>
        <dbReference type="ARBA" id="ARBA00004141"/>
    </source>
</evidence>
<feature type="transmembrane region" description="Helical" evidence="5">
    <location>
        <begin position="533"/>
        <end position="551"/>
    </location>
</feature>
<evidence type="ECO:0000313" key="8">
    <source>
        <dbReference type="Proteomes" id="UP000232227"/>
    </source>
</evidence>
<comment type="similarity">
    <text evidence="5">Belongs to the 4-toluene sulfonate uptake permease (TSUP) (TC 2.A.102) family.</text>
</comment>
<gene>
    <name evidence="7" type="ORF">CP520_00360</name>
</gene>
<dbReference type="KEGG" id="mlac:CP520_00360"/>
<feature type="transmembrane region" description="Helical" evidence="5">
    <location>
        <begin position="202"/>
        <end position="226"/>
    </location>
</feature>
<dbReference type="EMBL" id="CP023668">
    <property type="protein sequence ID" value="ATG97218.1"/>
    <property type="molecule type" value="Genomic_DNA"/>
</dbReference>
<keyword evidence="2 5" id="KW-0812">Transmembrane</keyword>
<feature type="transmembrane region" description="Helical" evidence="5">
    <location>
        <begin position="294"/>
        <end position="316"/>
    </location>
</feature>
<dbReference type="OrthoDB" id="357960at2"/>
<keyword evidence="8" id="KW-1185">Reference proteome</keyword>
<dbReference type="InterPro" id="IPR002781">
    <property type="entry name" value="TM_pro_TauE-like"/>
</dbReference>
<comment type="subcellular location">
    <subcellularLocation>
        <location evidence="5">Cell membrane</location>
        <topology evidence="5">Multi-pass membrane protein</topology>
    </subcellularLocation>
    <subcellularLocation>
        <location evidence="1">Membrane</location>
        <topology evidence="1">Multi-pass membrane protein</topology>
    </subcellularLocation>
</comment>
<dbReference type="RefSeq" id="WP_096862506.1">
    <property type="nucleotide sequence ID" value="NZ_CP023668.1"/>
</dbReference>
<proteinExistence type="inferred from homology"/>
<dbReference type="Proteomes" id="UP000232227">
    <property type="component" value="Chromosome"/>
</dbReference>
<feature type="transmembrane region" description="Helical" evidence="5">
    <location>
        <begin position="493"/>
        <end position="512"/>
    </location>
</feature>
<keyword evidence="5" id="KW-1003">Cell membrane</keyword>
<dbReference type="PANTHER" id="PTHR43483">
    <property type="entry name" value="MEMBRANE TRANSPORTER PROTEIN HI_0806-RELATED"/>
    <property type="match status" value="1"/>
</dbReference>
<feature type="transmembrane region" description="Helical" evidence="5">
    <location>
        <begin position="449"/>
        <end position="473"/>
    </location>
</feature>
<feature type="transmembrane region" description="Helical" evidence="5">
    <location>
        <begin position="391"/>
        <end position="412"/>
    </location>
</feature>
<reference evidence="7 8" key="1">
    <citation type="submission" date="2017-09" db="EMBL/GenBank/DDBJ databases">
        <title>SPAdes assembly of the Mesoplasma lactucae genome.</title>
        <authorList>
            <person name="Knight T.F."/>
            <person name="Rubinstein R."/>
            <person name="Citino T."/>
        </authorList>
    </citation>
    <scope>NUCLEOTIDE SEQUENCE [LARGE SCALE GENOMIC DNA]</scope>
    <source>
        <strain evidence="7 8">831-C4</strain>
    </source>
</reference>
<evidence type="ECO:0000256" key="2">
    <source>
        <dbReference type="ARBA" id="ARBA00022692"/>
    </source>
</evidence>
<dbReference type="AlphaFoldDB" id="A0A291IR52"/>
<dbReference type="GO" id="GO:0005886">
    <property type="term" value="C:plasma membrane"/>
    <property type="evidence" value="ECO:0007669"/>
    <property type="project" value="UniProtKB-SubCell"/>
</dbReference>
<feature type="region of interest" description="Disordered" evidence="6">
    <location>
        <begin position="612"/>
        <end position="648"/>
    </location>
</feature>
<feature type="transmembrane region" description="Helical" evidence="5">
    <location>
        <begin position="252"/>
        <end position="273"/>
    </location>
</feature>
<name>A0A291IR52_9MOLU</name>
<protein>
    <recommendedName>
        <fullName evidence="5">Probable membrane transporter protein</fullName>
    </recommendedName>
</protein>
<sequence length="648" mass="73333">MSVQHEKPITSLSIESEHWNKLLELERDIDEDNINIQNNFKALNAIDHLQSVQLKELRSLYRQNVISKDEFKEQKEVISKNAEDSKNEILDELSYNTSFIVAKYQELTDLQQHDKIKEINKKFSRANRKINHKIKHEKRQAKREMNKVVKTYEKNNMPEAKIDELRNTYQTKQLEKQEKLMQKQEVINQGFIKSSRSASYQAIMITLVISVPVLLLIGLLVNYFYYVPQTNKFGNDSLWTGGYGFQFTSHTIPGFIICMLSVALVIGFTWFLIKKSTKRIVIDRNAPTGTLMSIGFLASFFDMMGIGSFASSLAMFKTTKSIKDDSMIPGTTNVAFCVPNTMEAAFLTAAVDTNIVSLVVLVLCAMVGSYFGATIVKYFDAQRVKLVMGSILIIAAIVMILTTPQVALIGAAKEGAKGIIGWRWAVAVPAFLLIGVLMAFGIGSYAPSLLVLSLLGMSTIYCTPIMTCSSAFVMPVTSYKFYKDNNYLPKTSLAVMLGGIFGSTISFLFFYCGLIGSGTMKSDGVAYTSIMKWLTVAVMFYSSFTMLFGYFKNRKAANEQKENEKKTNKRQPLGKIRNKANLTNEIRQQYLDTLNKYKNSLDTKEIVEKENLPKEEWVKNPNSDKREPVVEVQKTKKLPRVKKKQVKK</sequence>
<evidence type="ECO:0000256" key="4">
    <source>
        <dbReference type="ARBA" id="ARBA00023136"/>
    </source>
</evidence>
<feature type="compositionally biased region" description="Basic and acidic residues" evidence="6">
    <location>
        <begin position="612"/>
        <end position="629"/>
    </location>
</feature>
<evidence type="ECO:0000256" key="6">
    <source>
        <dbReference type="SAM" id="MobiDB-lite"/>
    </source>
</evidence>
<keyword evidence="4 5" id="KW-0472">Membrane</keyword>
<evidence type="ECO:0000313" key="7">
    <source>
        <dbReference type="EMBL" id="ATG97218.1"/>
    </source>
</evidence>
<dbReference type="Pfam" id="PF01925">
    <property type="entry name" value="TauE"/>
    <property type="match status" value="1"/>
</dbReference>